<dbReference type="AlphaFoldDB" id="A0A1M7QPG6"/>
<accession>A0A1M7QPG6</accession>
<feature type="chain" id="PRO_5012048531" description="BNR repeat-containing family member" evidence="1">
    <location>
        <begin position="21"/>
        <end position="376"/>
    </location>
</feature>
<gene>
    <name evidence="2" type="ORF">SAMN04488057_12117</name>
</gene>
<name>A0A1M7QPG6_9BACT</name>
<protein>
    <recommendedName>
        <fullName evidence="4">BNR repeat-containing family member</fullName>
    </recommendedName>
</protein>
<dbReference type="STRING" id="388280.SAMN04488057_12117"/>
<proteinExistence type="predicted"/>
<organism evidence="2 3">
    <name type="scientific">Cyclobacterium lianum</name>
    <dbReference type="NCBI Taxonomy" id="388280"/>
    <lineage>
        <taxon>Bacteria</taxon>
        <taxon>Pseudomonadati</taxon>
        <taxon>Bacteroidota</taxon>
        <taxon>Cytophagia</taxon>
        <taxon>Cytophagales</taxon>
        <taxon>Cyclobacteriaceae</taxon>
        <taxon>Cyclobacterium</taxon>
    </lineage>
</organism>
<evidence type="ECO:0000256" key="1">
    <source>
        <dbReference type="SAM" id="SignalP"/>
    </source>
</evidence>
<dbReference type="Gene3D" id="2.120.10.10">
    <property type="match status" value="1"/>
</dbReference>
<dbReference type="SUPFAM" id="SSF50939">
    <property type="entry name" value="Sialidases"/>
    <property type="match status" value="1"/>
</dbReference>
<evidence type="ECO:0000313" key="3">
    <source>
        <dbReference type="Proteomes" id="UP000184513"/>
    </source>
</evidence>
<dbReference type="Proteomes" id="UP000184513">
    <property type="component" value="Unassembled WGS sequence"/>
</dbReference>
<evidence type="ECO:0008006" key="4">
    <source>
        <dbReference type="Google" id="ProtNLM"/>
    </source>
</evidence>
<keyword evidence="1" id="KW-0732">Signal</keyword>
<keyword evidence="3" id="KW-1185">Reference proteome</keyword>
<evidence type="ECO:0000313" key="2">
    <source>
        <dbReference type="EMBL" id="SHN33051.1"/>
    </source>
</evidence>
<dbReference type="InterPro" id="IPR036278">
    <property type="entry name" value="Sialidase_sf"/>
</dbReference>
<sequence length="376" mass="43550">MNLKTIFCSFSLYIVAVLMANGQHPIVPKYKTTQILVSSDELDTESYLAFPSILRLNPNEILISFKRGSKHGQDKEARLEMLHFDTKNNEIIEQKSLAADPGLVHQMGEWVRFPDGSIGLYIDTQHTGHDNDNYRAGLREVRVQNTSQGFDVSPTQLAPKVNGREYGYAFDFINEGQITYMLVMGFGYRPGEKWSVDVVQSKDNGRSWTLVRDLTEEFGGHRINESAFIPWEDGFVVTTREYGPNQRIYLTDADFKFIKEHNLSSEYDFMESHIGRPRLFSKDGHIYLLGRNWRTEEGQERKMELGLFKIDPGTLKVKQWVVLDNSDRADITDGYYAVPYFQEKEGVTFFNVINYKGANRENPNIERYEFLWDEIR</sequence>
<feature type="signal peptide" evidence="1">
    <location>
        <begin position="1"/>
        <end position="20"/>
    </location>
</feature>
<dbReference type="EMBL" id="FRCY01000021">
    <property type="protein sequence ID" value="SHN33051.1"/>
    <property type="molecule type" value="Genomic_DNA"/>
</dbReference>
<reference evidence="2 3" key="1">
    <citation type="submission" date="2016-11" db="EMBL/GenBank/DDBJ databases">
        <authorList>
            <person name="Jaros S."/>
            <person name="Januszkiewicz K."/>
            <person name="Wedrychowicz H."/>
        </authorList>
    </citation>
    <scope>NUCLEOTIDE SEQUENCE [LARGE SCALE GENOMIC DNA]</scope>
    <source>
        <strain evidence="2 3">CGMCC 1.6102</strain>
    </source>
</reference>